<evidence type="ECO:0000313" key="2">
    <source>
        <dbReference type="EMBL" id="JAT11299.1"/>
    </source>
</evidence>
<evidence type="ECO:0008006" key="3">
    <source>
        <dbReference type="Google" id="ProtNLM"/>
    </source>
</evidence>
<accession>A0A1B6KIN4</accession>
<feature type="compositionally biased region" description="Basic and acidic residues" evidence="1">
    <location>
        <begin position="567"/>
        <end position="591"/>
    </location>
</feature>
<feature type="region of interest" description="Disordered" evidence="1">
    <location>
        <begin position="567"/>
        <end position="592"/>
    </location>
</feature>
<reference evidence="2" key="1">
    <citation type="submission" date="2015-11" db="EMBL/GenBank/DDBJ databases">
        <title>De novo transcriptome assembly of four potential Pierce s Disease insect vectors from Arizona vineyards.</title>
        <authorList>
            <person name="Tassone E.E."/>
        </authorList>
    </citation>
    <scope>NUCLEOTIDE SEQUENCE</scope>
</reference>
<dbReference type="AlphaFoldDB" id="A0A1B6KIN4"/>
<dbReference type="EMBL" id="GEBQ01028678">
    <property type="protein sequence ID" value="JAT11299.1"/>
    <property type="molecule type" value="Transcribed_RNA"/>
</dbReference>
<name>A0A1B6KIN4_9HEMI</name>
<feature type="non-terminal residue" evidence="2">
    <location>
        <position position="792"/>
    </location>
</feature>
<proteinExistence type="predicted"/>
<gene>
    <name evidence="2" type="ORF">g.20756</name>
</gene>
<evidence type="ECO:0000256" key="1">
    <source>
        <dbReference type="SAM" id="MobiDB-lite"/>
    </source>
</evidence>
<organism evidence="2">
    <name type="scientific">Graphocephala atropunctata</name>
    <dbReference type="NCBI Taxonomy" id="36148"/>
    <lineage>
        <taxon>Eukaryota</taxon>
        <taxon>Metazoa</taxon>
        <taxon>Ecdysozoa</taxon>
        <taxon>Arthropoda</taxon>
        <taxon>Hexapoda</taxon>
        <taxon>Insecta</taxon>
        <taxon>Pterygota</taxon>
        <taxon>Neoptera</taxon>
        <taxon>Paraneoptera</taxon>
        <taxon>Hemiptera</taxon>
        <taxon>Auchenorrhyncha</taxon>
        <taxon>Membracoidea</taxon>
        <taxon>Cicadellidae</taxon>
        <taxon>Cicadellinae</taxon>
        <taxon>Cicadellini</taxon>
        <taxon>Graphocephala</taxon>
    </lineage>
</organism>
<protein>
    <recommendedName>
        <fullName evidence="3">Sfi1 spindle body domain-containing protein</fullName>
    </recommendedName>
</protein>
<sequence>MESGFCLHPDLVEGVVENLLNSDIISKERVVKLKDDTSKSIDPNLLMDVRHKEVKKESLLEMGTNKNQCQLKRIIKFDEYSSKALPKIKDLKVIDKEIAKTRRNLEVFQNRQAQKNASLASSILSLEKEEEQISSSPLAISLNEEEAKHYFNLHLNHLQDDTNLPPKSRQKTWKPFDIKPPPVINVVTTLKVVHFEQTRMKYNEEELKILAMCDLKPIHVEGKSIDVSALESPRPKPENISIVPTNSPSLLATDVCTSAFGFDESTKPNDREEIARKVVVKWKRFVKKKLALKLKEKRCKDINSMRHFFHLWTLYVKQRKADRINQVKAKTKTCTIENKTRNVNEIKPIISEVQSNNLQTSNCSFHKNGNTDTAFTTKPILISRKEERSFKSNLKAILIDPDKSKLCIRVVNPEDVGLKEKMKEQPSICSEKAVSGQKSATENISKKVKEPFENRFAAQQKIIEQLIAVTEKQKQTIIDLKAENLATKSKLNLKLAQVEMAKAHTTFEKKLIPKIKTIQTECKGASELVKKTIKVQDNSEALMKSWMERQEYCRQLSELTKNRKMRIDEEKKKEKQEQEEKERKEKEEQKRSKILKMKMEQQLAQENEKIARAAKLHLAELNKMAANHYNSVLLKKTFKKFREISSNMNKKADDCTLIYEKKLKERALAIWRFETKQSALAKIQSSHRYYCRKLMERSFNAWVGLHQEYKMKMQVSEDMFSLKLQERMFRTWAEFAAEQYLQNCFKAELAERLHRKQLLRRSFARWRDLPRIMFVQREKEQRRRAWRQAVQE</sequence>